<gene>
    <name evidence="2" type="ORF">QPM17_22080</name>
</gene>
<sequence>MENLEPIRIVGLCFNFWQLVANSAEEMVRLGNQASLQYEGLDNPSRSEFENHIKWSDSRVAEPVLFNFYHGIELSLKALIAAKGQESPGIHKLSELAQSVAELYNDSSLNDFYSKYIETPRLHVILREFCQNSKSDMDLFYQSFKYPSSRQGITFNHPALHSRLEEGLELFAGIKRDIELMKPIIERYIVVECQVS</sequence>
<evidence type="ECO:0000313" key="3">
    <source>
        <dbReference type="Proteomes" id="UP001227964"/>
    </source>
</evidence>
<organism evidence="2 3">
    <name type="scientific">Marinobacter azerbaijanicus</name>
    <dbReference type="NCBI Taxonomy" id="3050455"/>
    <lineage>
        <taxon>Bacteria</taxon>
        <taxon>Pseudomonadati</taxon>
        <taxon>Pseudomonadota</taxon>
        <taxon>Gammaproteobacteria</taxon>
        <taxon>Pseudomonadales</taxon>
        <taxon>Marinobacteraceae</taxon>
        <taxon>Marinobacter</taxon>
    </lineage>
</organism>
<dbReference type="InterPro" id="IPR007842">
    <property type="entry name" value="HEPN_dom"/>
</dbReference>
<feature type="domain" description="HEPN" evidence="1">
    <location>
        <begin position="62"/>
        <end position="150"/>
    </location>
</feature>
<keyword evidence="3" id="KW-1185">Reference proteome</keyword>
<evidence type="ECO:0000259" key="1">
    <source>
        <dbReference type="Pfam" id="PF05168"/>
    </source>
</evidence>
<comment type="caution">
    <text evidence="2">The sequence shown here is derived from an EMBL/GenBank/DDBJ whole genome shotgun (WGS) entry which is preliminary data.</text>
</comment>
<dbReference type="Gene3D" id="1.20.120.330">
    <property type="entry name" value="Nucleotidyltransferases domain 2"/>
    <property type="match status" value="1"/>
</dbReference>
<dbReference type="Pfam" id="PF05168">
    <property type="entry name" value="HEPN"/>
    <property type="match status" value="1"/>
</dbReference>
<dbReference type="Proteomes" id="UP001227964">
    <property type="component" value="Unassembled WGS sequence"/>
</dbReference>
<name>A0ABT7IL08_9GAMM</name>
<proteinExistence type="predicted"/>
<dbReference type="RefSeq" id="WP_285393873.1">
    <property type="nucleotide sequence ID" value="NZ_JASSVS010000020.1"/>
</dbReference>
<dbReference type="EMBL" id="JASSVS010000020">
    <property type="protein sequence ID" value="MDL0433833.1"/>
    <property type="molecule type" value="Genomic_DNA"/>
</dbReference>
<reference evidence="2 3" key="1">
    <citation type="submission" date="2023-06" db="EMBL/GenBank/DDBJ databases">
        <title>Marinobacter azerbaijanicus a moderately halophilic, isolated from Urmia Lake in Azerbaijan region of Iran.</title>
        <authorList>
            <person name="Sanchez-Porro C."/>
            <person name="Aghdam E.M."/>
            <person name="Saheb S.M."/>
            <person name="Tarhriz V."/>
            <person name="Kazemi E."/>
            <person name="Ammozegar M.A."/>
            <person name="Ventosa A."/>
            <person name="Hejazi M.S."/>
        </authorList>
    </citation>
    <scope>NUCLEOTIDE SEQUENCE [LARGE SCALE GENOMIC DNA]</scope>
    <source>
        <strain evidence="2 3">TBZ242</strain>
    </source>
</reference>
<evidence type="ECO:0000313" key="2">
    <source>
        <dbReference type="EMBL" id="MDL0433833.1"/>
    </source>
</evidence>
<protein>
    <submittedName>
        <fullName evidence="2">HEPN domain-containing protein</fullName>
    </submittedName>
</protein>
<accession>A0ABT7IL08</accession>